<evidence type="ECO:0000313" key="3">
    <source>
        <dbReference type="Proteomes" id="UP000663791"/>
    </source>
</evidence>
<evidence type="ECO:0000313" key="2">
    <source>
        <dbReference type="EMBL" id="MBM9461592.1"/>
    </source>
</evidence>
<protein>
    <submittedName>
        <fullName evidence="2">Histidine phosphatase family protein</fullName>
    </submittedName>
</protein>
<organism evidence="2 3">
    <name type="scientific">Nocardioides faecalis</name>
    <dbReference type="NCBI Taxonomy" id="2803858"/>
    <lineage>
        <taxon>Bacteria</taxon>
        <taxon>Bacillati</taxon>
        <taxon>Actinomycetota</taxon>
        <taxon>Actinomycetes</taxon>
        <taxon>Propionibacteriales</taxon>
        <taxon>Nocardioidaceae</taxon>
        <taxon>Nocardioides</taxon>
    </lineage>
</organism>
<dbReference type="Proteomes" id="UP000663791">
    <property type="component" value="Unassembled WGS sequence"/>
</dbReference>
<dbReference type="SMART" id="SM00855">
    <property type="entry name" value="PGAM"/>
    <property type="match status" value="1"/>
</dbReference>
<dbReference type="InterPro" id="IPR013078">
    <property type="entry name" value="His_Pase_superF_clade-1"/>
</dbReference>
<reference evidence="2" key="1">
    <citation type="submission" date="2021-01" db="EMBL/GenBank/DDBJ databases">
        <title>Novel species in genus Nocardioides.</title>
        <authorList>
            <person name="Zhang G."/>
        </authorList>
    </citation>
    <scope>NUCLEOTIDE SEQUENCE</scope>
    <source>
        <strain evidence="2">Zg-536</strain>
    </source>
</reference>
<sequence length="231" mass="24954">MRRLYLVRHGQASFEADDYDALSVTGHEQARLLGRVLAERGVAPDLVVRGDMRRHAETADGLLEGLGRSGAVAVCEDRGWNEFDFDHVVRAARPDFTSRTALLAELAAAGDARAGYQRVFEEATQRWSGGAFAEEYDEPFAAFVERVRVALHAAAGAQPEHGTVLVVSSGGPIGVVASLALAGDATLWGALNRVAVNTGVTKLLHGGRGLSLLTYNDHSHVEHDRRLLTYR</sequence>
<proteinExistence type="predicted"/>
<dbReference type="AlphaFoldDB" id="A0A939BXC9"/>
<dbReference type="EMBL" id="JAERTX010000019">
    <property type="protein sequence ID" value="MBM9461592.1"/>
    <property type="molecule type" value="Genomic_DNA"/>
</dbReference>
<dbReference type="CDD" id="cd07067">
    <property type="entry name" value="HP_PGM_like"/>
    <property type="match status" value="1"/>
</dbReference>
<keyword evidence="1" id="KW-0378">Hydrolase</keyword>
<dbReference type="Gene3D" id="3.40.50.1240">
    <property type="entry name" value="Phosphoglycerate mutase-like"/>
    <property type="match status" value="1"/>
</dbReference>
<dbReference type="PANTHER" id="PTHR20935:SF0">
    <property type="entry name" value="SERINE_THREONINE-PROTEIN PHOSPHATASE PGAM5, MITOCHONDRIAL"/>
    <property type="match status" value="1"/>
</dbReference>
<dbReference type="GO" id="GO:0016787">
    <property type="term" value="F:hydrolase activity"/>
    <property type="evidence" value="ECO:0007669"/>
    <property type="project" value="UniProtKB-KW"/>
</dbReference>
<gene>
    <name evidence="2" type="ORF">JK386_16950</name>
</gene>
<name>A0A939BXC9_9ACTN</name>
<dbReference type="PANTHER" id="PTHR20935">
    <property type="entry name" value="PHOSPHOGLYCERATE MUTASE-RELATED"/>
    <property type="match status" value="1"/>
</dbReference>
<comment type="caution">
    <text evidence="2">The sequence shown here is derived from an EMBL/GenBank/DDBJ whole genome shotgun (WGS) entry which is preliminary data.</text>
</comment>
<dbReference type="SUPFAM" id="SSF53254">
    <property type="entry name" value="Phosphoglycerate mutase-like"/>
    <property type="match status" value="1"/>
</dbReference>
<keyword evidence="3" id="KW-1185">Reference proteome</keyword>
<dbReference type="RefSeq" id="WP_205292909.1">
    <property type="nucleotide sequence ID" value="NZ_CP074406.1"/>
</dbReference>
<dbReference type="InterPro" id="IPR051021">
    <property type="entry name" value="Mito_Ser/Thr_phosphatase"/>
</dbReference>
<evidence type="ECO:0000256" key="1">
    <source>
        <dbReference type="ARBA" id="ARBA00022801"/>
    </source>
</evidence>
<accession>A0A939BXC9</accession>
<dbReference type="InterPro" id="IPR029033">
    <property type="entry name" value="His_PPase_superfam"/>
</dbReference>
<dbReference type="Pfam" id="PF00300">
    <property type="entry name" value="His_Phos_1"/>
    <property type="match status" value="1"/>
</dbReference>